<dbReference type="Pfam" id="PF00753">
    <property type="entry name" value="Lactamase_B"/>
    <property type="match status" value="1"/>
</dbReference>
<dbReference type="InterPro" id="IPR001279">
    <property type="entry name" value="Metallo-B-lactamas"/>
</dbReference>
<reference evidence="2" key="1">
    <citation type="submission" date="2020-05" db="EMBL/GenBank/DDBJ databases">
        <authorList>
            <person name="Chiriac C."/>
            <person name="Salcher M."/>
            <person name="Ghai R."/>
            <person name="Kavagutti S V."/>
        </authorList>
    </citation>
    <scope>NUCLEOTIDE SEQUENCE</scope>
</reference>
<dbReference type="InterPro" id="IPR050855">
    <property type="entry name" value="NDM-1-like"/>
</dbReference>
<dbReference type="CDD" id="cd16282">
    <property type="entry name" value="metallo-hydrolase-like_MBL-fold"/>
    <property type="match status" value="1"/>
</dbReference>
<proteinExistence type="predicted"/>
<feature type="domain" description="Metallo-beta-lactamase" evidence="1">
    <location>
        <begin position="34"/>
        <end position="227"/>
    </location>
</feature>
<dbReference type="PANTHER" id="PTHR42951">
    <property type="entry name" value="METALLO-BETA-LACTAMASE DOMAIN-CONTAINING"/>
    <property type="match status" value="1"/>
</dbReference>
<organism evidence="2">
    <name type="scientific">freshwater metagenome</name>
    <dbReference type="NCBI Taxonomy" id="449393"/>
    <lineage>
        <taxon>unclassified sequences</taxon>
        <taxon>metagenomes</taxon>
        <taxon>ecological metagenomes</taxon>
    </lineage>
</organism>
<evidence type="ECO:0000259" key="1">
    <source>
        <dbReference type="SMART" id="SM00849"/>
    </source>
</evidence>
<dbReference type="SUPFAM" id="SSF56281">
    <property type="entry name" value="Metallo-hydrolase/oxidoreductase"/>
    <property type="match status" value="1"/>
</dbReference>
<gene>
    <name evidence="2" type="ORF">UFOPK2810_00439</name>
</gene>
<dbReference type="SMART" id="SM00849">
    <property type="entry name" value="Lactamase_B"/>
    <property type="match status" value="1"/>
</dbReference>
<sequence>MTESAPPAPIVIADGITDVAPGIFVIPDNGVPLVPNIGVVCGDSGVLVIDTGMGPRNAENVLARVREIANDRPIYVTTTHFHPEHSYGISAFASEATVLMNEAQLTDLRNKGEGYLEFFRTFGPSVADQLVDVAFTTPDIVYATEYELDLGGRVVRMHATGQAHTKGDQVIRVPDASAVFCGDLVEESQFSIFPWFPPEDMDVSGTRWISVMEGLLAAGDTLVVPGHGRVSGAGLLEEVHDYLRFLRDEVWSRKAAGASDDLISAEVYELARAAHPQWVGEEWIEKGVQCFCSEHDAVGATQQ</sequence>
<accession>A0A6J6T768</accession>
<protein>
    <submittedName>
        <fullName evidence="2">Unannotated protein</fullName>
    </submittedName>
</protein>
<dbReference type="EMBL" id="CAEZYZ010000052">
    <property type="protein sequence ID" value="CAB4743171.1"/>
    <property type="molecule type" value="Genomic_DNA"/>
</dbReference>
<dbReference type="PANTHER" id="PTHR42951:SF4">
    <property type="entry name" value="ACYL-COENZYME A THIOESTERASE MBLAC2"/>
    <property type="match status" value="1"/>
</dbReference>
<dbReference type="InterPro" id="IPR036866">
    <property type="entry name" value="RibonucZ/Hydroxyglut_hydro"/>
</dbReference>
<dbReference type="Gene3D" id="3.60.15.10">
    <property type="entry name" value="Ribonuclease Z/Hydroxyacylglutathione hydrolase-like"/>
    <property type="match status" value="1"/>
</dbReference>
<dbReference type="AlphaFoldDB" id="A0A6J6T768"/>
<name>A0A6J6T768_9ZZZZ</name>
<evidence type="ECO:0000313" key="2">
    <source>
        <dbReference type="EMBL" id="CAB4743171.1"/>
    </source>
</evidence>